<proteinExistence type="predicted"/>
<sequence length="83" mass="8619">MRTAVHVSLLTGLLGIVSCTNTSTGDWKQAPTGPTSKLEQVKAICKGRAAETQVSAGRLWIAGAVAADASFKGCMAEHGYVQN</sequence>
<dbReference type="AlphaFoldDB" id="A0A371X247"/>
<protein>
    <submittedName>
        <fullName evidence="1">Uncharacterized protein</fullName>
    </submittedName>
</protein>
<name>A0A371X247_9HYPH</name>
<evidence type="ECO:0000313" key="1">
    <source>
        <dbReference type="EMBL" id="RFC63287.1"/>
    </source>
</evidence>
<accession>A0A371X247</accession>
<dbReference type="PROSITE" id="PS51257">
    <property type="entry name" value="PROKAR_LIPOPROTEIN"/>
    <property type="match status" value="1"/>
</dbReference>
<keyword evidence="2" id="KW-1185">Reference proteome</keyword>
<reference evidence="2" key="1">
    <citation type="submission" date="2018-08" db="EMBL/GenBank/DDBJ databases">
        <authorList>
            <person name="Im W.T."/>
        </authorList>
    </citation>
    <scope>NUCLEOTIDE SEQUENCE [LARGE SCALE GENOMIC DNA]</scope>
    <source>
        <strain evidence="2">LA-28</strain>
    </source>
</reference>
<evidence type="ECO:0000313" key="2">
    <source>
        <dbReference type="Proteomes" id="UP000262379"/>
    </source>
</evidence>
<organism evidence="1 2">
    <name type="scientific">Mesorhizobium denitrificans</name>
    <dbReference type="NCBI Taxonomy" id="2294114"/>
    <lineage>
        <taxon>Bacteria</taxon>
        <taxon>Pseudomonadati</taxon>
        <taxon>Pseudomonadota</taxon>
        <taxon>Alphaproteobacteria</taxon>
        <taxon>Hyphomicrobiales</taxon>
        <taxon>Phyllobacteriaceae</taxon>
        <taxon>Mesorhizobium</taxon>
    </lineage>
</organism>
<dbReference type="Proteomes" id="UP000262379">
    <property type="component" value="Unassembled WGS sequence"/>
</dbReference>
<dbReference type="EMBL" id="QURN01000027">
    <property type="protein sequence ID" value="RFC63287.1"/>
    <property type="molecule type" value="Genomic_DNA"/>
</dbReference>
<gene>
    <name evidence="1" type="ORF">DY251_20775</name>
</gene>
<comment type="caution">
    <text evidence="1">The sequence shown here is derived from an EMBL/GenBank/DDBJ whole genome shotgun (WGS) entry which is preliminary data.</text>
</comment>